<dbReference type="GO" id="GO:0030719">
    <property type="term" value="P:P granule organization"/>
    <property type="evidence" value="ECO:0007669"/>
    <property type="project" value="TreeGrafter"/>
</dbReference>
<dbReference type="InterPro" id="IPR002999">
    <property type="entry name" value="Tudor"/>
</dbReference>
<evidence type="ECO:0000313" key="6">
    <source>
        <dbReference type="Proteomes" id="UP001208570"/>
    </source>
</evidence>
<dbReference type="InterPro" id="IPR004087">
    <property type="entry name" value="KH_dom"/>
</dbReference>
<feature type="compositionally biased region" description="Basic and acidic residues" evidence="2">
    <location>
        <begin position="1654"/>
        <end position="1664"/>
    </location>
</feature>
<dbReference type="Gene3D" id="2.40.50.90">
    <property type="match status" value="1"/>
</dbReference>
<feature type="compositionally biased region" description="Polar residues" evidence="2">
    <location>
        <begin position="1269"/>
        <end position="1280"/>
    </location>
</feature>
<dbReference type="GO" id="GO:0007283">
    <property type="term" value="P:spermatogenesis"/>
    <property type="evidence" value="ECO:0007669"/>
    <property type="project" value="TreeGrafter"/>
</dbReference>
<feature type="compositionally biased region" description="Basic and acidic residues" evidence="2">
    <location>
        <begin position="1314"/>
        <end position="1323"/>
    </location>
</feature>
<dbReference type="PROSITE" id="PS50084">
    <property type="entry name" value="KH_TYPE_1"/>
    <property type="match status" value="2"/>
</dbReference>
<keyword evidence="3" id="KW-0812">Transmembrane</keyword>
<dbReference type="InterPro" id="IPR004088">
    <property type="entry name" value="KH_dom_type_1"/>
</dbReference>
<feature type="compositionally biased region" description="Basic and acidic residues" evidence="2">
    <location>
        <begin position="210"/>
        <end position="220"/>
    </location>
</feature>
<evidence type="ECO:0000256" key="3">
    <source>
        <dbReference type="SAM" id="Phobius"/>
    </source>
</evidence>
<evidence type="ECO:0000256" key="2">
    <source>
        <dbReference type="SAM" id="MobiDB-lite"/>
    </source>
</evidence>
<organism evidence="5 6">
    <name type="scientific">Paralvinella palmiformis</name>
    <dbReference type="NCBI Taxonomy" id="53620"/>
    <lineage>
        <taxon>Eukaryota</taxon>
        <taxon>Metazoa</taxon>
        <taxon>Spiralia</taxon>
        <taxon>Lophotrochozoa</taxon>
        <taxon>Annelida</taxon>
        <taxon>Polychaeta</taxon>
        <taxon>Sedentaria</taxon>
        <taxon>Canalipalpata</taxon>
        <taxon>Terebellida</taxon>
        <taxon>Terebelliformia</taxon>
        <taxon>Alvinellidae</taxon>
        <taxon>Paralvinella</taxon>
    </lineage>
</organism>
<reference evidence="5" key="1">
    <citation type="journal article" date="2023" name="Mol. Biol. Evol.">
        <title>Third-Generation Sequencing Reveals the Adaptive Role of the Epigenome in Three Deep-Sea Polychaetes.</title>
        <authorList>
            <person name="Perez M."/>
            <person name="Aroh O."/>
            <person name="Sun Y."/>
            <person name="Lan Y."/>
            <person name="Juniper S.K."/>
            <person name="Young C.R."/>
            <person name="Angers B."/>
            <person name="Qian P.Y."/>
        </authorList>
    </citation>
    <scope>NUCLEOTIDE SEQUENCE</scope>
    <source>
        <strain evidence="5">P08H-3</strain>
    </source>
</reference>
<feature type="compositionally biased region" description="Basic and acidic residues" evidence="2">
    <location>
        <begin position="1747"/>
        <end position="1760"/>
    </location>
</feature>
<keyword evidence="6" id="KW-1185">Reference proteome</keyword>
<feature type="region of interest" description="Disordered" evidence="2">
    <location>
        <begin position="1236"/>
        <end position="1377"/>
    </location>
</feature>
<dbReference type="FunFam" id="2.30.30.140:FF:000018">
    <property type="entry name" value="Serine/threonine-protein kinase 31"/>
    <property type="match status" value="1"/>
</dbReference>
<dbReference type="SUPFAM" id="SSF63748">
    <property type="entry name" value="Tudor/PWWP/MBT"/>
    <property type="match status" value="1"/>
</dbReference>
<dbReference type="Proteomes" id="UP001208570">
    <property type="component" value="Unassembled WGS sequence"/>
</dbReference>
<feature type="compositionally biased region" description="Basic and acidic residues" evidence="2">
    <location>
        <begin position="1679"/>
        <end position="1698"/>
    </location>
</feature>
<evidence type="ECO:0000259" key="4">
    <source>
        <dbReference type="PROSITE" id="PS50304"/>
    </source>
</evidence>
<dbReference type="GO" id="GO:0043186">
    <property type="term" value="C:P granule"/>
    <property type="evidence" value="ECO:0007669"/>
    <property type="project" value="TreeGrafter"/>
</dbReference>
<feature type="compositionally biased region" description="Basic and acidic residues" evidence="2">
    <location>
        <begin position="1768"/>
        <end position="1781"/>
    </location>
</feature>
<dbReference type="Pfam" id="PF00013">
    <property type="entry name" value="KH_1"/>
    <property type="match status" value="2"/>
</dbReference>
<dbReference type="Gene3D" id="3.30.1370.10">
    <property type="entry name" value="K Homology domain, type 1"/>
    <property type="match status" value="2"/>
</dbReference>
<dbReference type="InterPro" id="IPR036612">
    <property type="entry name" value="KH_dom_type_1_sf"/>
</dbReference>
<name>A0AAD9NGR7_9ANNE</name>
<dbReference type="SMART" id="SM00333">
    <property type="entry name" value="TUDOR"/>
    <property type="match status" value="1"/>
</dbReference>
<feature type="region of interest" description="Disordered" evidence="2">
    <location>
        <begin position="756"/>
        <end position="781"/>
    </location>
</feature>
<feature type="region of interest" description="Disordered" evidence="2">
    <location>
        <begin position="1501"/>
        <end position="1530"/>
    </location>
</feature>
<keyword evidence="3" id="KW-1133">Transmembrane helix</keyword>
<dbReference type="PANTHER" id="PTHR22948">
    <property type="entry name" value="TUDOR DOMAIN CONTAINING PROTEIN"/>
    <property type="match status" value="1"/>
</dbReference>
<proteinExistence type="predicted"/>
<feature type="compositionally biased region" description="Polar residues" evidence="2">
    <location>
        <begin position="1581"/>
        <end position="1590"/>
    </location>
</feature>
<feature type="domain" description="Tudor" evidence="4">
    <location>
        <begin position="315"/>
        <end position="373"/>
    </location>
</feature>
<keyword evidence="1" id="KW-0694">RNA-binding</keyword>
<dbReference type="Gene3D" id="2.30.30.140">
    <property type="match status" value="1"/>
</dbReference>
<keyword evidence="3" id="KW-0472">Membrane</keyword>
<evidence type="ECO:0000313" key="5">
    <source>
        <dbReference type="EMBL" id="KAK2167696.1"/>
    </source>
</evidence>
<dbReference type="SMART" id="SM00322">
    <property type="entry name" value="KH"/>
    <property type="match status" value="2"/>
</dbReference>
<feature type="transmembrane region" description="Helical" evidence="3">
    <location>
        <begin position="12"/>
        <end position="31"/>
    </location>
</feature>
<dbReference type="GO" id="GO:0003723">
    <property type="term" value="F:RNA binding"/>
    <property type="evidence" value="ECO:0007669"/>
    <property type="project" value="UniProtKB-UniRule"/>
</dbReference>
<evidence type="ECO:0000256" key="1">
    <source>
        <dbReference type="PROSITE-ProRule" id="PRU00117"/>
    </source>
</evidence>
<dbReference type="EMBL" id="JAODUP010000025">
    <property type="protein sequence ID" value="KAK2167696.1"/>
    <property type="molecule type" value="Genomic_DNA"/>
</dbReference>
<accession>A0AAD9NGR7</accession>
<feature type="region of interest" description="Disordered" evidence="2">
    <location>
        <begin position="968"/>
        <end position="998"/>
    </location>
</feature>
<dbReference type="SUPFAM" id="SSF54791">
    <property type="entry name" value="Eukaryotic type KH-domain (KH-domain type I)"/>
    <property type="match status" value="2"/>
</dbReference>
<feature type="region of interest" description="Disordered" evidence="2">
    <location>
        <begin position="1577"/>
        <end position="1608"/>
    </location>
</feature>
<protein>
    <recommendedName>
        <fullName evidence="4">Tudor domain-containing protein</fullName>
    </recommendedName>
</protein>
<gene>
    <name evidence="5" type="ORF">LSH36_25g07051</name>
</gene>
<dbReference type="InterPro" id="IPR035437">
    <property type="entry name" value="SNase_OB-fold_sf"/>
</dbReference>
<feature type="region of interest" description="Disordered" evidence="2">
    <location>
        <begin position="1647"/>
        <end position="1817"/>
    </location>
</feature>
<sequence length="1845" mass="205142">MLPLLQLTLAQKVVLLVSVPVTGMLLYLLLWKRDEDEDEVISRRDVMTSRQTVIEVKVPRDAVGVVIGPQGSNIKEIQEVSGARVNFKDTVSPDTVDRTVVIRGTNDSAQQAELLIRKIVAEQPPTITETIMVLEKALGRIIGKSGDTIRLMSRQSKAKIIVDRSLAKREDGMKEVTLRGTPIAVANAKAMIEEKVEEERAFQAKLAQKSPDKQHQRPPKDTSQLSSSPLKGATDSSKVESILTGQHTEDTHMERAEFLSETADQMKVFVSAIEHPEHFWIQVLGSNSTQLDKMITEMTEYYSKENNLQASQVSDLKVDDIVAAPFANDNNWYRARVIGIQGESIDLYYVDFGDSEILPKDRVKSLRSDFFNLPHQALECKLAGVKPTGDTWSEEAIDVFQELTYCARWKVLLVKTVNYEKASTGETVPCLDMLDPNMAQDVNIADELVKRGFAVYEEQHCKQEEDSSQTAKVTDVKCRTLLPVDDKCQSHLIRGRRYVYDALREKDPALVADFTIPLEDGSYSMLWNPEEISEFRCVPPNLPSSSSHKRAAAAADNQYTEDQSLSMISLREASQFSVLHTGDNLTDSRVTDSGKLLSLQEPSNYLETQHLRPRHLSDIKEPNTIVNRDAVINDVIAHTEATVVSADVNNVFHNAVEVSRDFNDIQTVCNVNNADQMNGAKDLAEAKQKHVYKSYADCLKNKPCFLDRSSDISEYVLEDIPTEEVSMEENDAVEDRISPVDADAYVVKRPVSLGNLSHESSGYDSSSQTCNSPPSMDSSLTVDSPECWNTGTGEDQLQVIQEHLQPVVEPALGCVIRTEENTYIIAECDENPNAALELGEQNKDVRSTDRQDLSVQLDDKAQDFVQVSCEMMVSASSSVMHLSMPQAKTAANVVEDLSHDPFSGSDYLPSSVEEDPESLHVISVSSECPEIPESVWEVTKMKENEMPCLNEGHVAVMAMADEKELDLDESFEESVDDGVGSESAIKLKPNEESDSTDDLQGFYEETIHTDDDLIIIDSSDSDSIASKKKYKKKRLSPSVSSKPHQVDSGLLFVKEAEQLERYHVTRTTLDILNWALKEVEQGDVYGPELTEHPAELNIYETPRPYKKAIDVFELQMVLRDLETEQNFSCSLEARPTTLQEITQVKERAKSRYEMQKETMVLESENEICQSDLDVKQNDNVLGEGHDHSPTPKLVSETETNTLVCSLKPEIAEMSAQNEETCSHPEALSKELKCSDEVQNPEDQEEQSLSHEVNTNEGEEESQLSDEANPVSSDGISSRHTFGSLHYRFLPGVHTPKQGKQKDAESQLSDEGSIEQDRLDKVEQLSDDESCSDVSDSSSDTDHGSITEQQLESVVSAAIGDELGGSTSSVSEKTPNAEAHDVIVNSEGNRAVDSIADVEVEQAEDVLEWMSGQMSYQVECLGPSHSSEHQSGPILVDEKCRENSDHSQDEIVRTTDIADSVCTSLEESTVTAVKFDKDPPLKMATHESCDFDTNILDDASDVLPKTPTETHDVSPENKGPPIPKGKRQNMSKMTGEIEQSTPVVVPITESTLNHPESLHLQGAHVDIYQLHPATLSDEEISDNNTETSSVKLTDKGPMEPKSTVTSPPLPEIFVYSPTDSESSYFQKEPSVDLDSDVRIADGFQLANEATEDCLDEKPDLEKEAGAESVDLDDYFIIDLPNEKSDNDQKEEKPAEDKPQEYVPVSDSVKQEEKPLTEDKPQEDMPVSDIVKQEEKDQPQEDVPVSDSVKQEEKLTEGKAQEDVPVSDSVKQEEKLVEDKPLEDMPVSDIVKQEEKDQPQEDVPVSDSVKQEEERASTGRCACVNSVKQEEKLRKKAAQEDCLCLSV</sequence>
<feature type="compositionally biased region" description="Basic and acidic residues" evidence="2">
    <location>
        <begin position="1707"/>
        <end position="1721"/>
    </location>
</feature>
<dbReference type="PROSITE" id="PS50304">
    <property type="entry name" value="TUDOR"/>
    <property type="match status" value="1"/>
</dbReference>
<dbReference type="PANTHER" id="PTHR22948:SF18">
    <property type="entry name" value="TUDOR AND KH DOMAIN-CONTAINING PROTEIN"/>
    <property type="match status" value="1"/>
</dbReference>
<dbReference type="GO" id="GO:0034587">
    <property type="term" value="P:piRNA processing"/>
    <property type="evidence" value="ECO:0007669"/>
    <property type="project" value="TreeGrafter"/>
</dbReference>
<feature type="region of interest" description="Disordered" evidence="2">
    <location>
        <begin position="202"/>
        <end position="249"/>
    </location>
</feature>
<feature type="region of interest" description="Disordered" evidence="2">
    <location>
        <begin position="1177"/>
        <end position="1196"/>
    </location>
</feature>
<dbReference type="GO" id="GO:0005739">
    <property type="term" value="C:mitochondrion"/>
    <property type="evidence" value="ECO:0007669"/>
    <property type="project" value="UniProtKB-ARBA"/>
</dbReference>
<dbReference type="Pfam" id="PF00567">
    <property type="entry name" value="TUDOR"/>
    <property type="match status" value="1"/>
</dbReference>
<comment type="caution">
    <text evidence="5">The sequence shown here is derived from an EMBL/GenBank/DDBJ whole genome shotgun (WGS) entry which is preliminary data.</text>
</comment>
<feature type="compositionally biased region" description="Polar residues" evidence="2">
    <location>
        <begin position="1364"/>
        <end position="1373"/>
    </location>
</feature>
<dbReference type="InterPro" id="IPR050621">
    <property type="entry name" value="Tudor_domain_containing"/>
</dbReference>